<dbReference type="OrthoDB" id="1643408at2"/>
<dbReference type="Proteomes" id="UP000298347">
    <property type="component" value="Unassembled WGS sequence"/>
</dbReference>
<dbReference type="InterPro" id="IPR051814">
    <property type="entry name" value="NAD(P)H-dep_FMN_reductase"/>
</dbReference>
<dbReference type="InterPro" id="IPR020048">
    <property type="entry name" value="NADPH-dep_FMN_reduc_SsuE"/>
</dbReference>
<dbReference type="AlphaFoldDB" id="A0A4Z0GLF5"/>
<dbReference type="InterPro" id="IPR005025">
    <property type="entry name" value="FMN_Rdtase-like_dom"/>
</dbReference>
<evidence type="ECO:0000259" key="4">
    <source>
        <dbReference type="Pfam" id="PF03358"/>
    </source>
</evidence>
<dbReference type="Pfam" id="PF03358">
    <property type="entry name" value="FMN_red"/>
    <property type="match status" value="1"/>
</dbReference>
<evidence type="ECO:0000313" key="6">
    <source>
        <dbReference type="Proteomes" id="UP000298347"/>
    </source>
</evidence>
<evidence type="ECO:0000313" key="5">
    <source>
        <dbReference type="EMBL" id="TGA97792.1"/>
    </source>
</evidence>
<reference evidence="5 6" key="1">
    <citation type="journal article" date="2015" name="Int. J. Syst. Evol. Microbiol.">
        <title>Sporolactobacillus shoreae sp. nov. and Sporolactobacillus spathodeae sp. nov., two spore-forming lactic acid bacteria isolated from tree barks in Thailand.</title>
        <authorList>
            <person name="Thamacharoensuk T."/>
            <person name="Kitahara M."/>
            <person name="Ohkuma M."/>
            <person name="Thongchul N."/>
            <person name="Tanasupawat S."/>
        </authorList>
    </citation>
    <scope>NUCLEOTIDE SEQUENCE [LARGE SCALE GENOMIC DNA]</scope>
    <source>
        <strain evidence="5 6">BK92</strain>
    </source>
</reference>
<dbReference type="PANTHER" id="PTHR43408">
    <property type="entry name" value="FMN REDUCTASE (NADPH)"/>
    <property type="match status" value="1"/>
</dbReference>
<dbReference type="Gene3D" id="3.40.50.360">
    <property type="match status" value="1"/>
</dbReference>
<evidence type="ECO:0000256" key="2">
    <source>
        <dbReference type="ARBA" id="ARBA00022643"/>
    </source>
</evidence>
<keyword evidence="1" id="KW-0285">Flavoprotein</keyword>
<feature type="domain" description="NADPH-dependent FMN reductase-like" evidence="4">
    <location>
        <begin position="3"/>
        <end position="141"/>
    </location>
</feature>
<comment type="caution">
    <text evidence="5">The sequence shown here is derived from an EMBL/GenBank/DDBJ whole genome shotgun (WGS) entry which is preliminary data.</text>
</comment>
<dbReference type="SUPFAM" id="SSF52218">
    <property type="entry name" value="Flavoproteins"/>
    <property type="match status" value="1"/>
</dbReference>
<organism evidence="5 6">
    <name type="scientific">Sporolactobacillus shoreae</name>
    <dbReference type="NCBI Taxonomy" id="1465501"/>
    <lineage>
        <taxon>Bacteria</taxon>
        <taxon>Bacillati</taxon>
        <taxon>Bacillota</taxon>
        <taxon>Bacilli</taxon>
        <taxon>Bacillales</taxon>
        <taxon>Sporolactobacillaceae</taxon>
        <taxon>Sporolactobacillus</taxon>
    </lineage>
</organism>
<proteinExistence type="predicted"/>
<dbReference type="GO" id="GO:0052873">
    <property type="term" value="F:FMN reductase (NADPH) activity"/>
    <property type="evidence" value="ECO:0007669"/>
    <property type="project" value="UniProtKB-EC"/>
</dbReference>
<dbReference type="NCBIfam" id="TIGR03567">
    <property type="entry name" value="FMN_reduc_SsuE"/>
    <property type="match status" value="1"/>
</dbReference>
<dbReference type="PANTHER" id="PTHR43408:SF1">
    <property type="entry name" value="FMN REDUCTASE (NADPH)"/>
    <property type="match status" value="1"/>
</dbReference>
<dbReference type="RefSeq" id="WP_135348724.1">
    <property type="nucleotide sequence ID" value="NZ_SRJD01000011.1"/>
</dbReference>
<dbReference type="InterPro" id="IPR029039">
    <property type="entry name" value="Flavoprotein-like_sf"/>
</dbReference>
<dbReference type="EMBL" id="SRJD01000011">
    <property type="protein sequence ID" value="TGA97792.1"/>
    <property type="molecule type" value="Genomic_DNA"/>
</dbReference>
<keyword evidence="6" id="KW-1185">Reference proteome</keyword>
<sequence length="187" mass="20456">MNKVVILSGSPAPGSRTEKVLQFMGDKLQEHGVSVKIISVREVSPETLFHADFQAREIHRIADFLAGADGCIVASPVYNVSLTGVLKALLDVLPRDIFSGMPVLPMMTGGTEKHFMALDYALKPVLAFMKGDILRGIYVMDKQISRTGNPPIKDEETLRRMDGQLAELLGRMKLKESTLCGDAEVKG</sequence>
<dbReference type="GO" id="GO:0046306">
    <property type="term" value="P:alkanesulfonate catabolic process"/>
    <property type="evidence" value="ECO:0007669"/>
    <property type="project" value="InterPro"/>
</dbReference>
<keyword evidence="3 5" id="KW-0560">Oxidoreductase</keyword>
<keyword evidence="2" id="KW-0288">FMN</keyword>
<protein>
    <submittedName>
        <fullName evidence="5">NADPH-dependent FMN reductase</fullName>
        <ecNumber evidence="5">1.5.1.38</ecNumber>
    </submittedName>
</protein>
<name>A0A4Z0GLF5_9BACL</name>
<evidence type="ECO:0000256" key="3">
    <source>
        <dbReference type="ARBA" id="ARBA00023002"/>
    </source>
</evidence>
<accession>A0A4Z0GLF5</accession>
<dbReference type="EC" id="1.5.1.38" evidence="5"/>
<evidence type="ECO:0000256" key="1">
    <source>
        <dbReference type="ARBA" id="ARBA00022630"/>
    </source>
</evidence>
<gene>
    <name evidence="5" type="primary">ssuE</name>
    <name evidence="5" type="ORF">E4665_10355</name>
</gene>